<dbReference type="KEGG" id="sgu:SGLAU_32385"/>
<gene>
    <name evidence="2" type="ORF">SGLAU_32385</name>
</gene>
<dbReference type="EMBL" id="CP009438">
    <property type="protein sequence ID" value="AIS02409.1"/>
    <property type="molecule type" value="Genomic_DNA"/>
</dbReference>
<dbReference type="RefSeq" id="WP_043506036.1">
    <property type="nucleotide sequence ID" value="NZ_CP009438.1"/>
</dbReference>
<accession>A0A089XGL3</accession>
<dbReference type="OrthoDB" id="3296851at2"/>
<name>A0A089XGL3_STRGA</name>
<sequence>MGKRAAAVLVAALTITCLSVSTATAESRLGDTQILSASVNSGKALVVGSATQTSFSATVTASDPKGIDYIDAWLYRGPSTAPTGILAAAHNYTCTAVDAGTTTCTFGFVMGEGWLTNADAGNWRLKVNATALDGDYHRKAAATLNIQRASKITAYAAPEPVTKGKPITIAGALSRVNWHDSKYYRHANQPVSLQFRTPSGTYSTVRAVTASSTRYLKTTVTASRDGYWRYSYAGNTTTAAVNAPGDYVDVR</sequence>
<evidence type="ECO:0000313" key="3">
    <source>
        <dbReference type="Proteomes" id="UP000029482"/>
    </source>
</evidence>
<keyword evidence="3" id="KW-1185">Reference proteome</keyword>
<dbReference type="STRING" id="1907.SGLAU_32385"/>
<keyword evidence="1" id="KW-0732">Signal</keyword>
<proteinExistence type="predicted"/>
<protein>
    <submittedName>
        <fullName evidence="2">Putative secreted protein</fullName>
    </submittedName>
</protein>
<dbReference type="AlphaFoldDB" id="A0A089XGL3"/>
<dbReference type="HOGENOM" id="CLU_086037_0_0_11"/>
<dbReference type="eggNOG" id="COG3757">
    <property type="taxonomic scope" value="Bacteria"/>
</dbReference>
<reference evidence="3" key="1">
    <citation type="journal article" date="2015" name="J. Biotechnol.">
        <title>Complete genome sequence of the actinobacterium Streptomyces glaucescens GLA.O (DSM 40922) consisting of a linear chromosome and one linear plasmid.</title>
        <authorList>
            <person name="Ortseifen V."/>
            <person name="Winkler A."/>
            <person name="Albersmeier A."/>
            <person name="Wendler S."/>
            <person name="Puhler A."/>
            <person name="Kalinowski J."/>
            <person name="Ruckert C."/>
        </authorList>
    </citation>
    <scope>NUCLEOTIDE SEQUENCE [LARGE SCALE GENOMIC DNA]</scope>
    <source>
        <strain evidence="3">DSM 40922 / GLA O</strain>
    </source>
</reference>
<organism evidence="2 3">
    <name type="scientific">Streptomyces glaucescens</name>
    <dbReference type="NCBI Taxonomy" id="1907"/>
    <lineage>
        <taxon>Bacteria</taxon>
        <taxon>Bacillati</taxon>
        <taxon>Actinomycetota</taxon>
        <taxon>Actinomycetes</taxon>
        <taxon>Kitasatosporales</taxon>
        <taxon>Streptomycetaceae</taxon>
        <taxon>Streptomyces</taxon>
    </lineage>
</organism>
<dbReference type="Proteomes" id="UP000029482">
    <property type="component" value="Chromosome"/>
</dbReference>
<evidence type="ECO:0000313" key="2">
    <source>
        <dbReference type="EMBL" id="AIS02409.1"/>
    </source>
</evidence>
<feature type="signal peptide" evidence="1">
    <location>
        <begin position="1"/>
        <end position="25"/>
    </location>
</feature>
<feature type="chain" id="PRO_5001851769" evidence="1">
    <location>
        <begin position="26"/>
        <end position="251"/>
    </location>
</feature>
<evidence type="ECO:0000256" key="1">
    <source>
        <dbReference type="SAM" id="SignalP"/>
    </source>
</evidence>